<feature type="compositionally biased region" description="Basic and acidic residues" evidence="1">
    <location>
        <begin position="658"/>
        <end position="684"/>
    </location>
</feature>
<dbReference type="EMBL" id="CDMZ01002860">
    <property type="protein sequence ID" value="CEM44182.1"/>
    <property type="molecule type" value="Genomic_DNA"/>
</dbReference>
<feature type="compositionally biased region" description="Basic residues" evidence="1">
    <location>
        <begin position="648"/>
        <end position="657"/>
    </location>
</feature>
<feature type="compositionally biased region" description="Low complexity" evidence="1">
    <location>
        <begin position="726"/>
        <end position="738"/>
    </location>
</feature>
<reference evidence="2" key="1">
    <citation type="submission" date="2014-11" db="EMBL/GenBank/DDBJ databases">
        <authorList>
            <person name="Otto D Thomas"/>
            <person name="Naeem Raeece"/>
        </authorList>
    </citation>
    <scope>NUCLEOTIDE SEQUENCE</scope>
</reference>
<feature type="compositionally biased region" description="Basic and acidic residues" evidence="1">
    <location>
        <begin position="699"/>
        <end position="710"/>
    </location>
</feature>
<feature type="compositionally biased region" description="Low complexity" evidence="1">
    <location>
        <begin position="1068"/>
        <end position="1077"/>
    </location>
</feature>
<dbReference type="AlphaFoldDB" id="A0A0G4HJF7"/>
<feature type="region of interest" description="Disordered" evidence="1">
    <location>
        <begin position="179"/>
        <end position="222"/>
    </location>
</feature>
<evidence type="ECO:0000256" key="1">
    <source>
        <dbReference type="SAM" id="MobiDB-lite"/>
    </source>
</evidence>
<organism evidence="2">
    <name type="scientific">Chromera velia CCMP2878</name>
    <dbReference type="NCBI Taxonomy" id="1169474"/>
    <lineage>
        <taxon>Eukaryota</taxon>
        <taxon>Sar</taxon>
        <taxon>Alveolata</taxon>
        <taxon>Colpodellida</taxon>
        <taxon>Chromeraceae</taxon>
        <taxon>Chromera</taxon>
    </lineage>
</organism>
<feature type="compositionally biased region" description="Acidic residues" evidence="1">
    <location>
        <begin position="739"/>
        <end position="757"/>
    </location>
</feature>
<gene>
    <name evidence="2" type="ORF">Cvel_28116</name>
</gene>
<protein>
    <submittedName>
        <fullName evidence="2">Uncharacterized protein</fullName>
    </submittedName>
</protein>
<feature type="compositionally biased region" description="Acidic residues" evidence="1">
    <location>
        <begin position="711"/>
        <end position="725"/>
    </location>
</feature>
<feature type="compositionally biased region" description="Basic and acidic residues" evidence="1">
    <location>
        <begin position="1088"/>
        <end position="1102"/>
    </location>
</feature>
<feature type="compositionally biased region" description="Basic and acidic residues" evidence="1">
    <location>
        <begin position="798"/>
        <end position="814"/>
    </location>
</feature>
<accession>A0A0G4HJF7</accession>
<feature type="compositionally biased region" description="Polar residues" evidence="1">
    <location>
        <begin position="420"/>
        <end position="433"/>
    </location>
</feature>
<feature type="compositionally biased region" description="Basic and acidic residues" evidence="1">
    <location>
        <begin position="863"/>
        <end position="876"/>
    </location>
</feature>
<dbReference type="VEuPathDB" id="CryptoDB:Cvel_28116"/>
<evidence type="ECO:0000313" key="2">
    <source>
        <dbReference type="EMBL" id="CEM44182.1"/>
    </source>
</evidence>
<feature type="region of interest" description="Disordered" evidence="1">
    <location>
        <begin position="625"/>
        <end position="1120"/>
    </location>
</feature>
<feature type="compositionally biased region" description="Basic and acidic residues" evidence="1">
    <location>
        <begin position="1030"/>
        <end position="1045"/>
    </location>
</feature>
<proteinExistence type="predicted"/>
<feature type="region of interest" description="Disordered" evidence="1">
    <location>
        <begin position="390"/>
        <end position="439"/>
    </location>
</feature>
<feature type="compositionally biased region" description="Acidic residues" evidence="1">
    <location>
        <begin position="1046"/>
        <end position="1063"/>
    </location>
</feature>
<feature type="compositionally biased region" description="Polar residues" evidence="1">
    <location>
        <begin position="911"/>
        <end position="939"/>
    </location>
</feature>
<feature type="compositionally biased region" description="Polar residues" evidence="1">
    <location>
        <begin position="990"/>
        <end position="999"/>
    </location>
</feature>
<feature type="region of interest" description="Disordered" evidence="1">
    <location>
        <begin position="464"/>
        <end position="518"/>
    </location>
</feature>
<name>A0A0G4HJF7_9ALVE</name>
<sequence>MPHPPSIRESSVIKKLRENRFRKFPHLPKQTHSRTATPQLVQDPLLQKNVRVELTPPPRLLVTTEGMEQLALHTEEAMRVAAGGRRDSQRMTSQKLFAKRSLQAAAARYESQRAKPAFLDNAPAVRPHPLYSASSWGLGKSGGEFPAFLRAKIEVFENICVDHLSVKLFVSRSMIRPPHPDPARGSVCTSLSEPLPGEIPVDDDSEQGDSGGNGPAAGVKKSTQADCILSTEALSVLEKAFQDTPPAFRASVLVPGGVSKEGVEGERVSETCVQLPTGWTDESEGFTALSARGGGSGGGGGFLNALFVHRLDRDGAESEDSQTETVAACCCIRLPSLFSDGLPSETWAVAIPSSSSLDASEEGDVFHVQLHFTLTLPSIPTAPLNPKTFSFPFGALPPPPSDRPTSRSSKNRKGDKAKKYTNSQHQAPLSTPSLRDAETMEARQQSKWRIYFREIQFAPPSSLLAQPFDSLNPDRPPPGDFPAGCRDPRFLSLALPPSSSSNSNRLPPSALALSAPPKDTTEEYALRELRAAKLDAAGSPCTLPRRRRPTPCICGKRLSPGEPHSTQCQALFLRQTALQQAEALLAVQVPSESSARRARRGMEASNRLYAVAKRLAKRAAEEAEARRAGGIKTPRPPMSAPAAVCRSTRWKGKGKSGKTKEKGKDTDTAGENPPKDPSKEEDRMVVALIPQVPETPEEENAKGEEEKSLLIEDDQCAPPEGEAEQGAETNGNEGGQSEDQGEQEGEGEGVGEAENEGEGGGTFLTEVQDAEEEKEGNAQEPAEESHAEETAAQADVSNQEREKEEQDQPEREETQIEGEEEVGEGGGQDASSPSHAENEEETEGGGKEREDTVEKEGEDEQEVHENGMNKVGQEEKTDLEEEGKALSFAGQEETVEKGEDEKEEGQEEQGPTDSQESPIESQENYESVHSGDPHNSSAIESEGVQEDSQKENGKENPGTAAHESLQDALEKTPEGDSGDRTHPQSAEIEGQTNATGQSDHPNEAGGDAGETQGAAEVEAENPVTPPADEGGGRHADEEGGTTRDAEVEECEGEEDDEEEEEDIPIPPAGAISIIPDDPSTRVPHPFWKWKDEDTLNQVDRESSGINEWGTRRQSRNGTEG</sequence>
<feature type="compositionally biased region" description="Low complexity" evidence="1">
    <location>
        <begin position="490"/>
        <end position="517"/>
    </location>
</feature>
<feature type="compositionally biased region" description="Basic and acidic residues" evidence="1">
    <location>
        <begin position="964"/>
        <end position="982"/>
    </location>
</feature>
<feature type="compositionally biased region" description="Basic and acidic residues" evidence="1">
    <location>
        <begin position="844"/>
        <end position="855"/>
    </location>
</feature>